<proteinExistence type="inferred from homology"/>
<accession>A0A2M7XDJ5</accession>
<keyword evidence="3" id="KW-0560">Oxidoreductase</keyword>
<comment type="similarity">
    <text evidence="1">Belongs to the thioredoxin family. DsbA subfamily.</text>
</comment>
<keyword evidence="5" id="KW-0676">Redox-active center</keyword>
<feature type="domain" description="Thioredoxin-like fold" evidence="7">
    <location>
        <begin position="53"/>
        <end position="211"/>
    </location>
</feature>
<dbReference type="Gene3D" id="3.40.30.10">
    <property type="entry name" value="Glutaredoxin"/>
    <property type="match status" value="1"/>
</dbReference>
<dbReference type="InterPro" id="IPR012336">
    <property type="entry name" value="Thioredoxin-like_fold"/>
</dbReference>
<name>A0A2M7XDJ5_9BACT</name>
<evidence type="ECO:0000313" key="8">
    <source>
        <dbReference type="EMBL" id="PJA45958.1"/>
    </source>
</evidence>
<dbReference type="InterPro" id="IPR036249">
    <property type="entry name" value="Thioredoxin-like_sf"/>
</dbReference>
<evidence type="ECO:0000256" key="1">
    <source>
        <dbReference type="ARBA" id="ARBA00005791"/>
    </source>
</evidence>
<dbReference type="AlphaFoldDB" id="A0A2M7XDJ5"/>
<dbReference type="GO" id="GO:0016491">
    <property type="term" value="F:oxidoreductase activity"/>
    <property type="evidence" value="ECO:0007669"/>
    <property type="project" value="UniProtKB-KW"/>
</dbReference>
<dbReference type="SUPFAM" id="SSF52833">
    <property type="entry name" value="Thioredoxin-like"/>
    <property type="match status" value="1"/>
</dbReference>
<reference evidence="9" key="1">
    <citation type="submission" date="2017-09" db="EMBL/GenBank/DDBJ databases">
        <title>Depth-based differentiation of microbial function through sediment-hosted aquifers and enrichment of novel symbionts in the deep terrestrial subsurface.</title>
        <authorList>
            <person name="Probst A.J."/>
            <person name="Ladd B."/>
            <person name="Jarett J.K."/>
            <person name="Geller-Mcgrath D.E."/>
            <person name="Sieber C.M.K."/>
            <person name="Emerson J.B."/>
            <person name="Anantharaman K."/>
            <person name="Thomas B.C."/>
            <person name="Malmstrom R."/>
            <person name="Stieglmeier M."/>
            <person name="Klingl A."/>
            <person name="Woyke T."/>
            <person name="Ryan C.M."/>
            <person name="Banfield J.F."/>
        </authorList>
    </citation>
    <scope>NUCLEOTIDE SEQUENCE [LARGE SCALE GENOMIC DNA]</scope>
</reference>
<protein>
    <recommendedName>
        <fullName evidence="7">Thioredoxin-like fold domain-containing protein</fullName>
    </recommendedName>
</protein>
<keyword evidence="2" id="KW-0732">Signal</keyword>
<keyword evidence="6" id="KW-1133">Transmembrane helix</keyword>
<evidence type="ECO:0000313" key="9">
    <source>
        <dbReference type="Proteomes" id="UP000231263"/>
    </source>
</evidence>
<dbReference type="EMBL" id="PFWT01000021">
    <property type="protein sequence ID" value="PJA45958.1"/>
    <property type="molecule type" value="Genomic_DNA"/>
</dbReference>
<dbReference type="Pfam" id="PF13462">
    <property type="entry name" value="Thioredoxin_4"/>
    <property type="match status" value="1"/>
</dbReference>
<keyword evidence="6" id="KW-0812">Transmembrane</keyword>
<comment type="caution">
    <text evidence="8">The sequence shown here is derived from an EMBL/GenBank/DDBJ whole genome shotgun (WGS) entry which is preliminary data.</text>
</comment>
<evidence type="ECO:0000256" key="5">
    <source>
        <dbReference type="ARBA" id="ARBA00023284"/>
    </source>
</evidence>
<feature type="transmembrane region" description="Helical" evidence="6">
    <location>
        <begin position="12"/>
        <end position="32"/>
    </location>
</feature>
<gene>
    <name evidence="8" type="ORF">CO173_04125</name>
</gene>
<organism evidence="8 9">
    <name type="scientific">Candidatus Uhrbacteria bacterium CG_4_9_14_3_um_filter_41_35</name>
    <dbReference type="NCBI Taxonomy" id="1975034"/>
    <lineage>
        <taxon>Bacteria</taxon>
        <taxon>Candidatus Uhriibacteriota</taxon>
    </lineage>
</organism>
<evidence type="ECO:0000256" key="6">
    <source>
        <dbReference type="SAM" id="Phobius"/>
    </source>
</evidence>
<evidence type="ECO:0000256" key="4">
    <source>
        <dbReference type="ARBA" id="ARBA00023157"/>
    </source>
</evidence>
<keyword evidence="4" id="KW-1015">Disulfide bond</keyword>
<evidence type="ECO:0000256" key="2">
    <source>
        <dbReference type="ARBA" id="ARBA00022729"/>
    </source>
</evidence>
<sequence length="219" mass="24491">MNEFPKKTFWTVISIIGVIIAVVFISLIIKLFDRGHIIFTDVKTPDGPELFSTDPILGAVSPSVVVVYFGNFTCEGCADLSRNLKSIVDKYPNDVTIIWKDFPNTTLNSESSNAAISARCAQDQNKFWEYHDVLMSHQSDIGNDLYLAISKELGLREGKFTRCVRSKKTEKYITESLNQVTTLNLTTAPTLFINNKRYTGNKTLPELETIIGDLIAGTK</sequence>
<dbReference type="PANTHER" id="PTHR13887:SF14">
    <property type="entry name" value="DISULFIDE BOND FORMATION PROTEIN D"/>
    <property type="match status" value="1"/>
</dbReference>
<evidence type="ECO:0000256" key="3">
    <source>
        <dbReference type="ARBA" id="ARBA00023002"/>
    </source>
</evidence>
<evidence type="ECO:0000259" key="7">
    <source>
        <dbReference type="Pfam" id="PF13462"/>
    </source>
</evidence>
<dbReference type="PANTHER" id="PTHR13887">
    <property type="entry name" value="GLUTATHIONE S-TRANSFERASE KAPPA"/>
    <property type="match status" value="1"/>
</dbReference>
<keyword evidence="6" id="KW-0472">Membrane</keyword>
<dbReference type="Proteomes" id="UP000231263">
    <property type="component" value="Unassembled WGS sequence"/>
</dbReference>